<protein>
    <submittedName>
        <fullName evidence="3">Recombinase family protein</fullName>
    </submittedName>
</protein>
<sequence>MISAIIYSRVSSREQQQEGFSLGAQAKLLREHADRNDMTILKAFEDVETAKTSGRKQFSEMVKWLKQHPSCRTLLVEKTDRLYRNFRDAVTLEELDIEIHLVKEGQVLSKDAKSNTKLIHGINMVLARNYSENLKEEVKKGMREKASQGIYPGHAPFGYRNNKADRTIEVDPVDSHMVIRLMELYAAGAHTLSTLCKVLKTEFGKTMSRGNIHLILKNRFYIGFFEWAGETYRGTHQLFIDPKTFQRVQEVLTGHNRPKYSKQEIAFRGLMTCAHDGCMLTGDVQKQKYVYYRCTGNRGKCVLPRFKEEVLSQRLGEPLQGLQVPPVIVEQIVATLREDQNQADSRLENERVRLTSRLTAIRNRMDAAYMDKLDGKIPEDFWERKMTDWRTEEQQVKLALDGLASSENTDRALDAQRVFELANKAYLLYVSQDSAEKAKLLRMMCSNFCVDAVSATPTYRYPFNMIFERAKLEEWSGRLDSN</sequence>
<dbReference type="SMART" id="SM00857">
    <property type="entry name" value="Resolvase"/>
    <property type="match status" value="1"/>
</dbReference>
<dbReference type="EMBL" id="CP121194">
    <property type="protein sequence ID" value="XBH10578.1"/>
    <property type="molecule type" value="Genomic_DNA"/>
</dbReference>
<gene>
    <name evidence="3" type="ORF">P4G45_02290</name>
</gene>
<dbReference type="InterPro" id="IPR006119">
    <property type="entry name" value="Resolv_N"/>
</dbReference>
<feature type="domain" description="Recombinase" evidence="2">
    <location>
        <begin position="156"/>
        <end position="258"/>
    </location>
</feature>
<dbReference type="GO" id="GO:0003677">
    <property type="term" value="F:DNA binding"/>
    <property type="evidence" value="ECO:0007669"/>
    <property type="project" value="InterPro"/>
</dbReference>
<dbReference type="InterPro" id="IPR050639">
    <property type="entry name" value="SSR_resolvase"/>
</dbReference>
<dbReference type="AlphaFoldDB" id="A0AAU7CZZ2"/>
<dbReference type="Pfam" id="PF13408">
    <property type="entry name" value="Zn_ribbon_recom"/>
    <property type="match status" value="1"/>
</dbReference>
<reference evidence="3" key="1">
    <citation type="submission" date="2023-03" db="EMBL/GenBank/DDBJ databases">
        <title>Edaphobacter sp.</title>
        <authorList>
            <person name="Huber K.J."/>
            <person name="Papendorf J."/>
            <person name="Pilke C."/>
            <person name="Bunk B."/>
            <person name="Sproeer C."/>
            <person name="Pester M."/>
        </authorList>
    </citation>
    <scope>NUCLEOTIDE SEQUENCE</scope>
    <source>
        <strain evidence="3">DSM 109919</strain>
    </source>
</reference>
<feature type="domain" description="Resolvase/invertase-type recombinase catalytic" evidence="1">
    <location>
        <begin position="3"/>
        <end position="149"/>
    </location>
</feature>
<dbReference type="Pfam" id="PF00239">
    <property type="entry name" value="Resolvase"/>
    <property type="match status" value="1"/>
</dbReference>
<dbReference type="Gene3D" id="3.90.1750.20">
    <property type="entry name" value="Putative Large Serine Recombinase, Chain B, Domain 2"/>
    <property type="match status" value="1"/>
</dbReference>
<dbReference type="InterPro" id="IPR011109">
    <property type="entry name" value="DNA_bind_recombinase_dom"/>
</dbReference>
<dbReference type="Pfam" id="PF07508">
    <property type="entry name" value="Recombinase"/>
    <property type="match status" value="1"/>
</dbReference>
<dbReference type="PROSITE" id="PS51737">
    <property type="entry name" value="RECOMBINASE_DNA_BIND"/>
    <property type="match status" value="1"/>
</dbReference>
<organism evidence="3">
    <name type="scientific">Edaphobacter paludis</name>
    <dbReference type="NCBI Taxonomy" id="3035702"/>
    <lineage>
        <taxon>Bacteria</taxon>
        <taxon>Pseudomonadati</taxon>
        <taxon>Acidobacteriota</taxon>
        <taxon>Terriglobia</taxon>
        <taxon>Terriglobales</taxon>
        <taxon>Acidobacteriaceae</taxon>
        <taxon>Edaphobacter</taxon>
    </lineage>
</organism>
<proteinExistence type="predicted"/>
<dbReference type="GO" id="GO:0000150">
    <property type="term" value="F:DNA strand exchange activity"/>
    <property type="evidence" value="ECO:0007669"/>
    <property type="project" value="InterPro"/>
</dbReference>
<dbReference type="PANTHER" id="PTHR30461">
    <property type="entry name" value="DNA-INVERTASE FROM LAMBDOID PROPHAGE"/>
    <property type="match status" value="1"/>
</dbReference>
<dbReference type="InterPro" id="IPR038109">
    <property type="entry name" value="DNA_bind_recomb_sf"/>
</dbReference>
<accession>A0AAU7CZZ2</accession>
<dbReference type="InterPro" id="IPR036162">
    <property type="entry name" value="Resolvase-like_N_sf"/>
</dbReference>
<dbReference type="KEGG" id="epl:P4G45_02290"/>
<dbReference type="RefSeq" id="WP_348268084.1">
    <property type="nucleotide sequence ID" value="NZ_CP121194.1"/>
</dbReference>
<dbReference type="PROSITE" id="PS51736">
    <property type="entry name" value="RECOMBINASES_3"/>
    <property type="match status" value="1"/>
</dbReference>
<dbReference type="Gene3D" id="3.40.50.1390">
    <property type="entry name" value="Resolvase, N-terminal catalytic domain"/>
    <property type="match status" value="1"/>
</dbReference>
<dbReference type="InterPro" id="IPR025827">
    <property type="entry name" value="Zn_ribbon_recom_dom"/>
</dbReference>
<evidence type="ECO:0000259" key="2">
    <source>
        <dbReference type="PROSITE" id="PS51737"/>
    </source>
</evidence>
<dbReference type="CDD" id="cd00338">
    <property type="entry name" value="Ser_Recombinase"/>
    <property type="match status" value="1"/>
</dbReference>
<evidence type="ECO:0000313" key="3">
    <source>
        <dbReference type="EMBL" id="XBH10578.1"/>
    </source>
</evidence>
<dbReference type="SUPFAM" id="SSF53041">
    <property type="entry name" value="Resolvase-like"/>
    <property type="match status" value="1"/>
</dbReference>
<dbReference type="PANTHER" id="PTHR30461:SF23">
    <property type="entry name" value="DNA RECOMBINASE-RELATED"/>
    <property type="match status" value="1"/>
</dbReference>
<evidence type="ECO:0000259" key="1">
    <source>
        <dbReference type="PROSITE" id="PS51736"/>
    </source>
</evidence>
<name>A0AAU7CZZ2_9BACT</name>